<organism evidence="2 3">
    <name type="scientific">Usitatibacter palustris</name>
    <dbReference type="NCBI Taxonomy" id="2732487"/>
    <lineage>
        <taxon>Bacteria</taxon>
        <taxon>Pseudomonadati</taxon>
        <taxon>Pseudomonadota</taxon>
        <taxon>Betaproteobacteria</taxon>
        <taxon>Nitrosomonadales</taxon>
        <taxon>Usitatibacteraceae</taxon>
        <taxon>Usitatibacter</taxon>
    </lineage>
</organism>
<dbReference type="EMBL" id="CP053073">
    <property type="protein sequence ID" value="QJR15767.1"/>
    <property type="molecule type" value="Genomic_DNA"/>
</dbReference>
<name>A0A6M4HCP0_9PROT</name>
<dbReference type="RefSeq" id="WP_171163345.1">
    <property type="nucleotide sequence ID" value="NZ_CP053073.1"/>
</dbReference>
<evidence type="ECO:0008006" key="4">
    <source>
        <dbReference type="Google" id="ProtNLM"/>
    </source>
</evidence>
<dbReference type="GO" id="GO:0015628">
    <property type="term" value="P:protein secretion by the type II secretion system"/>
    <property type="evidence" value="ECO:0007669"/>
    <property type="project" value="InterPro"/>
</dbReference>
<dbReference type="InterPro" id="IPR007690">
    <property type="entry name" value="T2SS_GspM"/>
</dbReference>
<keyword evidence="3" id="KW-1185">Reference proteome</keyword>
<dbReference type="Pfam" id="PF04612">
    <property type="entry name" value="T2SSM"/>
    <property type="match status" value="1"/>
</dbReference>
<dbReference type="Proteomes" id="UP000503096">
    <property type="component" value="Chromosome"/>
</dbReference>
<evidence type="ECO:0000313" key="3">
    <source>
        <dbReference type="Proteomes" id="UP000503096"/>
    </source>
</evidence>
<sequence>MNLRERKVLQIGAIAAAILLFIAFAWIPMERARARLAAELPRLEASVQSMERAAAEVQRLRAMPAPKGPTVATPLASLVASGVLTRDLPGAQVSLADERRVRVNGGDLAYGALLEAIASAQAAHGLRVESARIEKLPAAGRVRAELVLARS</sequence>
<proteinExistence type="predicted"/>
<dbReference type="InParanoid" id="A0A6M4HCP0"/>
<dbReference type="KEGG" id="upl:DSM104440_02593"/>
<dbReference type="AlphaFoldDB" id="A0A6M4HCP0"/>
<evidence type="ECO:0000256" key="1">
    <source>
        <dbReference type="SAM" id="Coils"/>
    </source>
</evidence>
<evidence type="ECO:0000313" key="2">
    <source>
        <dbReference type="EMBL" id="QJR15767.1"/>
    </source>
</evidence>
<keyword evidence="1" id="KW-0175">Coiled coil</keyword>
<dbReference type="Gene3D" id="3.30.1360.100">
    <property type="entry name" value="General secretion pathway protein M, EpsM"/>
    <property type="match status" value="1"/>
</dbReference>
<accession>A0A6M4HCP0</accession>
<feature type="coiled-coil region" evidence="1">
    <location>
        <begin position="33"/>
        <end position="63"/>
    </location>
</feature>
<protein>
    <recommendedName>
        <fullName evidence="4">General secretion pathway protein M</fullName>
    </recommendedName>
</protein>
<gene>
    <name evidence="2" type="ORF">DSM104440_02593</name>
</gene>
<dbReference type="GO" id="GO:0015627">
    <property type="term" value="C:type II protein secretion system complex"/>
    <property type="evidence" value="ECO:0007669"/>
    <property type="project" value="InterPro"/>
</dbReference>
<reference evidence="2 3" key="1">
    <citation type="submission" date="2020-04" db="EMBL/GenBank/DDBJ databases">
        <title>Usitatibacter rugosus gen. nov., sp. nov. and Usitatibacter palustris sp. nov., novel members of Usitatibacteraceae fam. nov. within the order Nitrosomonadales isolated from soil.</title>
        <authorList>
            <person name="Huber K.J."/>
            <person name="Neumann-Schaal M."/>
            <person name="Geppert A."/>
            <person name="Luckner M."/>
            <person name="Wanner G."/>
            <person name="Overmann J."/>
        </authorList>
    </citation>
    <scope>NUCLEOTIDE SEQUENCE [LARGE SCALE GENOMIC DNA]</scope>
    <source>
        <strain evidence="2 3">Swamp67</strain>
    </source>
</reference>